<dbReference type="PANTHER" id="PTHR11795:SF447">
    <property type="entry name" value="ABC TRANSPORTER PERMEASE PROTEIN"/>
    <property type="match status" value="1"/>
</dbReference>
<evidence type="ECO:0000256" key="8">
    <source>
        <dbReference type="ARBA" id="ARBA00037998"/>
    </source>
</evidence>
<comment type="similarity">
    <text evidence="8">Belongs to the binding-protein-dependent transport system permease family. LivHM subfamily.</text>
</comment>
<organism evidence="10">
    <name type="scientific">marine sediment metagenome</name>
    <dbReference type="NCBI Taxonomy" id="412755"/>
    <lineage>
        <taxon>unclassified sequences</taxon>
        <taxon>metagenomes</taxon>
        <taxon>ecological metagenomes</taxon>
    </lineage>
</organism>
<dbReference type="PANTHER" id="PTHR11795">
    <property type="entry name" value="BRANCHED-CHAIN AMINO ACID TRANSPORT SYSTEM PERMEASE PROTEIN LIVH"/>
    <property type="match status" value="1"/>
</dbReference>
<comment type="caution">
    <text evidence="10">The sequence shown here is derived from an EMBL/GenBank/DDBJ whole genome shotgun (WGS) entry which is preliminary data.</text>
</comment>
<evidence type="ECO:0000256" key="2">
    <source>
        <dbReference type="ARBA" id="ARBA00022448"/>
    </source>
</evidence>
<evidence type="ECO:0000256" key="5">
    <source>
        <dbReference type="ARBA" id="ARBA00022970"/>
    </source>
</evidence>
<dbReference type="AlphaFoldDB" id="A0A0F9IM62"/>
<evidence type="ECO:0000256" key="3">
    <source>
        <dbReference type="ARBA" id="ARBA00022475"/>
    </source>
</evidence>
<protein>
    <submittedName>
        <fullName evidence="10">Uncharacterized protein</fullName>
    </submittedName>
</protein>
<keyword evidence="7 9" id="KW-0472">Membrane</keyword>
<dbReference type="GO" id="GO:0005886">
    <property type="term" value="C:plasma membrane"/>
    <property type="evidence" value="ECO:0007669"/>
    <property type="project" value="UniProtKB-SubCell"/>
</dbReference>
<proteinExistence type="inferred from homology"/>
<dbReference type="Pfam" id="PF02653">
    <property type="entry name" value="BPD_transp_2"/>
    <property type="match status" value="1"/>
</dbReference>
<keyword evidence="6 9" id="KW-1133">Transmembrane helix</keyword>
<dbReference type="InterPro" id="IPR052157">
    <property type="entry name" value="BCAA_transport_permease"/>
</dbReference>
<evidence type="ECO:0000256" key="4">
    <source>
        <dbReference type="ARBA" id="ARBA00022692"/>
    </source>
</evidence>
<feature type="transmembrane region" description="Helical" evidence="9">
    <location>
        <begin position="49"/>
        <end position="77"/>
    </location>
</feature>
<reference evidence="10" key="1">
    <citation type="journal article" date="2015" name="Nature">
        <title>Complex archaea that bridge the gap between prokaryotes and eukaryotes.</title>
        <authorList>
            <person name="Spang A."/>
            <person name="Saw J.H."/>
            <person name="Jorgensen S.L."/>
            <person name="Zaremba-Niedzwiedzka K."/>
            <person name="Martijn J."/>
            <person name="Lind A.E."/>
            <person name="van Eijk R."/>
            <person name="Schleper C."/>
            <person name="Guy L."/>
            <person name="Ettema T.J."/>
        </authorList>
    </citation>
    <scope>NUCLEOTIDE SEQUENCE</scope>
</reference>
<dbReference type="GO" id="GO:0022857">
    <property type="term" value="F:transmembrane transporter activity"/>
    <property type="evidence" value="ECO:0007669"/>
    <property type="project" value="InterPro"/>
</dbReference>
<keyword evidence="5" id="KW-0029">Amino-acid transport</keyword>
<comment type="subcellular location">
    <subcellularLocation>
        <location evidence="1">Cell membrane</location>
        <topology evidence="1">Multi-pass membrane protein</topology>
    </subcellularLocation>
</comment>
<evidence type="ECO:0000256" key="6">
    <source>
        <dbReference type="ARBA" id="ARBA00022989"/>
    </source>
</evidence>
<dbReference type="GO" id="GO:0006865">
    <property type="term" value="P:amino acid transport"/>
    <property type="evidence" value="ECO:0007669"/>
    <property type="project" value="UniProtKB-KW"/>
</dbReference>
<evidence type="ECO:0000256" key="7">
    <source>
        <dbReference type="ARBA" id="ARBA00023136"/>
    </source>
</evidence>
<keyword evidence="4 9" id="KW-0812">Transmembrane</keyword>
<evidence type="ECO:0000313" key="10">
    <source>
        <dbReference type="EMBL" id="KKM44038.1"/>
    </source>
</evidence>
<evidence type="ECO:0000256" key="9">
    <source>
        <dbReference type="SAM" id="Phobius"/>
    </source>
</evidence>
<evidence type="ECO:0000256" key="1">
    <source>
        <dbReference type="ARBA" id="ARBA00004651"/>
    </source>
</evidence>
<keyword evidence="2" id="KW-0813">Transport</keyword>
<keyword evidence="3" id="KW-1003">Cell membrane</keyword>
<dbReference type="InterPro" id="IPR001851">
    <property type="entry name" value="ABC_transp_permease"/>
</dbReference>
<feature type="non-terminal residue" evidence="10">
    <location>
        <position position="1"/>
    </location>
</feature>
<sequence length="79" mass="7818">MASCLGINTRRLDRTTFAFGAALAGLAGAVMAPIMSVDPQMGMGFLVPAFLAILVGGAGHLAGTLAGAIAAGILDFLGR</sequence>
<gene>
    <name evidence="10" type="ORF">LCGC14_1562060</name>
</gene>
<name>A0A0F9IM62_9ZZZZ</name>
<accession>A0A0F9IM62</accession>
<feature type="transmembrane region" description="Helical" evidence="9">
    <location>
        <begin position="17"/>
        <end position="37"/>
    </location>
</feature>
<dbReference type="EMBL" id="LAZR01012080">
    <property type="protein sequence ID" value="KKM44038.1"/>
    <property type="molecule type" value="Genomic_DNA"/>
</dbReference>